<dbReference type="EMBL" id="FUWZ01000001">
    <property type="protein sequence ID" value="SJZ85991.1"/>
    <property type="molecule type" value="Genomic_DNA"/>
</dbReference>
<dbReference type="OrthoDB" id="5946463at2"/>
<proteinExistence type="predicted"/>
<evidence type="ECO:0000256" key="1">
    <source>
        <dbReference type="SAM" id="Phobius"/>
    </source>
</evidence>
<evidence type="ECO:0000313" key="3">
    <source>
        <dbReference type="Proteomes" id="UP000190367"/>
    </source>
</evidence>
<reference evidence="3" key="1">
    <citation type="submission" date="2017-02" db="EMBL/GenBank/DDBJ databases">
        <authorList>
            <person name="Varghese N."/>
            <person name="Submissions S."/>
        </authorList>
    </citation>
    <scope>NUCLEOTIDE SEQUENCE [LARGE SCALE GENOMIC DNA]</scope>
    <source>
        <strain evidence="3">DSM 22224</strain>
    </source>
</reference>
<dbReference type="AlphaFoldDB" id="A0A1T4P3L9"/>
<name>A0A1T4P3L9_9BACT</name>
<dbReference type="RefSeq" id="WP_078668449.1">
    <property type="nucleotide sequence ID" value="NZ_FUWZ01000001.1"/>
</dbReference>
<feature type="transmembrane region" description="Helical" evidence="1">
    <location>
        <begin position="107"/>
        <end position="140"/>
    </location>
</feature>
<keyword evidence="1" id="KW-0472">Membrane</keyword>
<sequence>MIAYLHSVQSEWIKRRHSAAAWLTIIGGTLVPVIVLCIRFYYFDLLAKQNASADIWVQLYNRSWQYMGFFLLPIGVILVTSLITQLETRSNAWKLLHVTPQRFTTIFLAKLTVILVMLLFFFLLFNIGIYLTGVLPALLVKGVPFPSAPFPWLRYLYGNGQFLLACLPIVALQFLLGLLYRNFMVPIGIGLGLYIVSVIVFQWKYSYIIPYIYCVLVFNDGFHQVVRPASLYALAAGYFGMFCVVAYALYICKKEKG</sequence>
<protein>
    <recommendedName>
        <fullName evidence="4">ABC-2 family transporter protein</fullName>
    </recommendedName>
</protein>
<feature type="transmembrane region" description="Helical" evidence="1">
    <location>
        <begin position="63"/>
        <end position="86"/>
    </location>
</feature>
<dbReference type="STRING" id="634771.SAMN04488128_1011890"/>
<feature type="transmembrane region" description="Helical" evidence="1">
    <location>
        <begin position="230"/>
        <end position="252"/>
    </location>
</feature>
<feature type="transmembrane region" description="Helical" evidence="1">
    <location>
        <begin position="160"/>
        <end position="179"/>
    </location>
</feature>
<keyword evidence="1" id="KW-0812">Transmembrane</keyword>
<feature type="transmembrane region" description="Helical" evidence="1">
    <location>
        <begin position="20"/>
        <end position="43"/>
    </location>
</feature>
<dbReference type="Pfam" id="PF12730">
    <property type="entry name" value="ABC2_membrane_4"/>
    <property type="match status" value="1"/>
</dbReference>
<organism evidence="2 3">
    <name type="scientific">Chitinophaga eiseniae</name>
    <dbReference type="NCBI Taxonomy" id="634771"/>
    <lineage>
        <taxon>Bacteria</taxon>
        <taxon>Pseudomonadati</taxon>
        <taxon>Bacteroidota</taxon>
        <taxon>Chitinophagia</taxon>
        <taxon>Chitinophagales</taxon>
        <taxon>Chitinophagaceae</taxon>
        <taxon>Chitinophaga</taxon>
    </lineage>
</organism>
<dbReference type="PANTHER" id="PTHR37305">
    <property type="entry name" value="INTEGRAL MEMBRANE PROTEIN-RELATED"/>
    <property type="match status" value="1"/>
</dbReference>
<dbReference type="CDD" id="cd21809">
    <property type="entry name" value="ABC-2_lan_permease-like"/>
    <property type="match status" value="1"/>
</dbReference>
<accession>A0A1T4P3L9</accession>
<feature type="transmembrane region" description="Helical" evidence="1">
    <location>
        <begin position="191"/>
        <end position="218"/>
    </location>
</feature>
<evidence type="ECO:0000313" key="2">
    <source>
        <dbReference type="EMBL" id="SJZ85991.1"/>
    </source>
</evidence>
<keyword evidence="1" id="KW-1133">Transmembrane helix</keyword>
<evidence type="ECO:0008006" key="4">
    <source>
        <dbReference type="Google" id="ProtNLM"/>
    </source>
</evidence>
<dbReference type="PANTHER" id="PTHR37305:SF1">
    <property type="entry name" value="MEMBRANE PROTEIN"/>
    <property type="match status" value="1"/>
</dbReference>
<keyword evidence="3" id="KW-1185">Reference proteome</keyword>
<dbReference type="Proteomes" id="UP000190367">
    <property type="component" value="Unassembled WGS sequence"/>
</dbReference>
<gene>
    <name evidence="2" type="ORF">SAMN04488128_1011890</name>
</gene>